<dbReference type="PRINTS" id="PR00723">
    <property type="entry name" value="SUBTILISIN"/>
</dbReference>
<protein>
    <submittedName>
        <fullName evidence="8">DUF11 domain-containing protein</fullName>
    </submittedName>
</protein>
<feature type="region of interest" description="Disordered" evidence="5">
    <location>
        <begin position="498"/>
        <end position="520"/>
    </location>
</feature>
<evidence type="ECO:0000256" key="5">
    <source>
        <dbReference type="SAM" id="MobiDB-lite"/>
    </source>
</evidence>
<feature type="domain" description="Peptidase S8/S53" evidence="6">
    <location>
        <begin position="314"/>
        <end position="616"/>
    </location>
</feature>
<dbReference type="InterPro" id="IPR051172">
    <property type="entry name" value="Chlamydia_OmcB"/>
</dbReference>
<keyword evidence="3 4" id="KW-0720">Serine protease</keyword>
<dbReference type="InterPro" id="IPR013783">
    <property type="entry name" value="Ig-like_fold"/>
</dbReference>
<feature type="compositionally biased region" description="Polar residues" evidence="5">
    <location>
        <begin position="1450"/>
        <end position="1463"/>
    </location>
</feature>
<organism evidence="8 9">
    <name type="scientific">Nocardioides agariphilus</name>
    <dbReference type="NCBI Taxonomy" id="433664"/>
    <lineage>
        <taxon>Bacteria</taxon>
        <taxon>Bacillati</taxon>
        <taxon>Actinomycetota</taxon>
        <taxon>Actinomycetes</taxon>
        <taxon>Propionibacteriales</taxon>
        <taxon>Nocardioidaceae</taxon>
        <taxon>Nocardioides</taxon>
    </lineage>
</organism>
<evidence type="ECO:0000256" key="4">
    <source>
        <dbReference type="PROSITE-ProRule" id="PRU01240"/>
    </source>
</evidence>
<feature type="active site" description="Charge relay system" evidence="4">
    <location>
        <position position="551"/>
    </location>
</feature>
<gene>
    <name evidence="8" type="ORF">ISU10_18705</name>
</gene>
<dbReference type="EMBL" id="JADKPO010000032">
    <property type="protein sequence ID" value="MBF4769805.1"/>
    <property type="molecule type" value="Genomic_DNA"/>
</dbReference>
<dbReference type="PROSITE" id="PS00138">
    <property type="entry name" value="SUBTILASE_SER"/>
    <property type="match status" value="1"/>
</dbReference>
<dbReference type="InterPro" id="IPR015500">
    <property type="entry name" value="Peptidase_S8_subtilisin-rel"/>
</dbReference>
<dbReference type="InterPro" id="IPR047589">
    <property type="entry name" value="DUF11_rpt"/>
</dbReference>
<evidence type="ECO:0000256" key="3">
    <source>
        <dbReference type="ARBA" id="ARBA00022825"/>
    </source>
</evidence>
<dbReference type="SUPFAM" id="SSF52743">
    <property type="entry name" value="Subtilisin-like"/>
    <property type="match status" value="1"/>
</dbReference>
<keyword evidence="2 4" id="KW-0378">Hydrolase</keyword>
<evidence type="ECO:0000256" key="1">
    <source>
        <dbReference type="ARBA" id="ARBA00022670"/>
    </source>
</evidence>
<keyword evidence="1 4" id="KW-0645">Protease</keyword>
<comment type="similarity">
    <text evidence="4">Belongs to the peptidase S8 family.</text>
</comment>
<dbReference type="SUPFAM" id="SSF49785">
    <property type="entry name" value="Galactose-binding domain-like"/>
    <property type="match status" value="1"/>
</dbReference>
<dbReference type="PROSITE" id="PS00137">
    <property type="entry name" value="SUBTILASE_HIS"/>
    <property type="match status" value="1"/>
</dbReference>
<accession>A0A930VS17</accession>
<feature type="domain" description="DUF11" evidence="7">
    <location>
        <begin position="1200"/>
        <end position="1321"/>
    </location>
</feature>
<dbReference type="GO" id="GO:0005975">
    <property type="term" value="P:carbohydrate metabolic process"/>
    <property type="evidence" value="ECO:0007669"/>
    <property type="project" value="UniProtKB-ARBA"/>
</dbReference>
<dbReference type="Pfam" id="PF00082">
    <property type="entry name" value="Peptidase_S8"/>
    <property type="match status" value="1"/>
</dbReference>
<dbReference type="PANTHER" id="PTHR34819">
    <property type="entry name" value="LARGE CYSTEINE-RICH PERIPLASMIC PROTEIN OMCB"/>
    <property type="match status" value="1"/>
</dbReference>
<dbReference type="InterPro" id="IPR000209">
    <property type="entry name" value="Peptidase_S8/S53_dom"/>
</dbReference>
<dbReference type="Proteomes" id="UP000660668">
    <property type="component" value="Unassembled WGS sequence"/>
</dbReference>
<dbReference type="InterPro" id="IPR008979">
    <property type="entry name" value="Galactose-bd-like_sf"/>
</dbReference>
<dbReference type="NCBIfam" id="TIGR01451">
    <property type="entry name" value="B_ant_repeat"/>
    <property type="match status" value="3"/>
</dbReference>
<reference evidence="8" key="1">
    <citation type="submission" date="2020-11" db="EMBL/GenBank/DDBJ databases">
        <title>Nocardioides cynanchi sp. nov., isolated from soil of rhizosphere of Cynanchum wilfordii.</title>
        <authorList>
            <person name="Lee J.-S."/>
            <person name="Suh M.K."/>
            <person name="Kim J.-S."/>
        </authorList>
    </citation>
    <scope>NUCLEOTIDE SEQUENCE</scope>
    <source>
        <strain evidence="8">KCTC 19276</strain>
    </source>
</reference>
<feature type="domain" description="DUF11" evidence="7">
    <location>
        <begin position="805"/>
        <end position="926"/>
    </location>
</feature>
<comment type="caution">
    <text evidence="8">The sequence shown here is derived from an EMBL/GenBank/DDBJ whole genome shotgun (WGS) entry which is preliminary data.</text>
</comment>
<feature type="active site" description="Charge relay system" evidence="4">
    <location>
        <position position="353"/>
    </location>
</feature>
<dbReference type="Pfam" id="PF01345">
    <property type="entry name" value="DUF11"/>
    <property type="match status" value="5"/>
</dbReference>
<dbReference type="Gene3D" id="2.60.40.10">
    <property type="entry name" value="Immunoglobulins"/>
    <property type="match status" value="3"/>
</dbReference>
<proteinExistence type="inferred from homology"/>
<feature type="region of interest" description="Disordered" evidence="5">
    <location>
        <begin position="1301"/>
        <end position="1321"/>
    </location>
</feature>
<feature type="region of interest" description="Disordered" evidence="5">
    <location>
        <begin position="1450"/>
        <end position="1474"/>
    </location>
</feature>
<evidence type="ECO:0000259" key="7">
    <source>
        <dbReference type="Pfam" id="PF01345"/>
    </source>
</evidence>
<dbReference type="InterPro" id="IPR036852">
    <property type="entry name" value="Peptidase_S8/S53_dom_sf"/>
</dbReference>
<sequence length="1474" mass="148519">MATSVPAAPAISVTPATAGPGATVTVRGTGYTGDCGVLVYWGSTDGLVLGGGKVDKGGVVSAKVRLPDDASGTGSLVAVGRAKGKAGCAANSGHSARGSVAVTGSASPYSFDVSLEKRLLRGKRGVDPRVAKAAKRSEKGVHAIVQLNALPRAGDLGRLSAAGIRPLAYLNAKGGIGTAYLAKLKPGFKTTGLVRAVSPLVTADKIAVGLAVKLASGPVNTSVRFWSDVRAADGNALLASKGIHGIRKSGDTIIAKLSRDQVLALAGSDLVQFLEARSARGMYELDTSRREANVDAVQQLDTASGTYLGLSGLGVQISINDNGLDEHHNDFDGRRIGAVNHPASGAAGAGNDHGTHVASIAAGSGAMSNQNDDANNPNNGTPFQWRGMAPQAEVASLPGSTGDDPATMCTTAVNGLGVDVSNHSYAYGADGVYDGDQADIDDIIRGDAGCVGKLEVFSAGNGGQNAQFGNTSGYFGLTKACKNCIMVANLLDGPAANPANNPSLSGGSSQGPTRDGRLKPDLAANGTTVVAAGADVDGNPGNGYVTMSGTSMATPVVTGVSALLLQQYAQQFGVDIDTNGPLASTLKAILVQTAQDLTGSASGTNPDTGAASVYGAGPDWATGYGLVDAQAATNLMRSERFLEDQVSTTDVTDEFLASVAPGQAQLKITLAWDDLPGTPNADISTPALVNDLDLLLVGPNGEVVRPLVLPAAAQSDCDNNAGNGIQAGCANPAADPGPWPSTATPINAAPGTDRLNNLEQAVVANPAPGLWRVRVSVLNTDTTVRLPMGGDQPYSLAGVSTARADLSITKTASPDPATAGEQLFYTVAVHNDGPDDAIGASVVDVLPAGVTYVTTDLPGGCVQAPAGTLTCTVGDIKSGQTKTFKIKVFVAPDLVSNAGGPTTIFNTASALSQTVDDDTTDNSTTIGTIVEDKADLKVTKICKPDDVLAAGKTGHCTIFVDNLGPSYARSVTLTNVILADGTFAVSNITASQGTCPATTTVVSGGQKFTCALGTLANASPTTEGRATVAYDFTATEAMDINDLATVTAATPDPVTANNQAQESVAVTAVTDLRITKTGPANVTAGTTAQYDISITNDGPSTATGVTVQDNVPAGTEIVSVAASNGATCNAGVPGNALQPTVCSFGNLAPGASRTMTVVIRVLPATRGPLNNDARVVSQTFDDDLSDNLATTGAAAVGSADLSITKSDSPDPVVAGSQLTYTITVTNNGPSTADAVKVTDPLPAGTTYLSGVDGNGQTICTLVQSATVSCDLGTLQPGTSATVFLTVKVAASVPSGTVLSNTASVTSSTQDPVPGNNSATETTDVITSAELWLDKEATKRSGNPSPIVTYTLVVHNDAGCESDAQSTVSPNCGAGGPSDAKNVTVIDTLPLDRKKLVVQYVSPQCTYNATTHKVTCTAANVPAGATVTFVIEAQVQGSVGTILNTATLSSTTTDPVSSNNTNAASLVMKGGTGKK</sequence>
<dbReference type="InterPro" id="IPR022398">
    <property type="entry name" value="Peptidase_S8_His-AS"/>
</dbReference>
<evidence type="ECO:0000256" key="2">
    <source>
        <dbReference type="ARBA" id="ARBA00022801"/>
    </source>
</evidence>
<dbReference type="InterPro" id="IPR001434">
    <property type="entry name" value="OmcB-like_DUF11"/>
</dbReference>
<name>A0A930VS17_9ACTN</name>
<dbReference type="InterPro" id="IPR023828">
    <property type="entry name" value="Peptidase_S8_Ser-AS"/>
</dbReference>
<feature type="compositionally biased region" description="Low complexity" evidence="5">
    <location>
        <begin position="369"/>
        <end position="379"/>
    </location>
</feature>
<dbReference type="Gene3D" id="2.60.120.380">
    <property type="match status" value="1"/>
</dbReference>
<dbReference type="PROSITE" id="PS51892">
    <property type="entry name" value="SUBTILASE"/>
    <property type="match status" value="1"/>
</dbReference>
<dbReference type="RefSeq" id="WP_194697952.1">
    <property type="nucleotide sequence ID" value="NZ_JADKPO010000032.1"/>
</dbReference>
<dbReference type="Gene3D" id="3.40.50.200">
    <property type="entry name" value="Peptidase S8/S53 domain"/>
    <property type="match status" value="1"/>
</dbReference>
<feature type="domain" description="DUF11" evidence="7">
    <location>
        <begin position="935"/>
        <end position="1063"/>
    </location>
</feature>
<keyword evidence="9" id="KW-1185">Reference proteome</keyword>
<feature type="domain" description="DUF11" evidence="7">
    <location>
        <begin position="1071"/>
        <end position="1191"/>
    </location>
</feature>
<evidence type="ECO:0000313" key="8">
    <source>
        <dbReference type="EMBL" id="MBF4769805.1"/>
    </source>
</evidence>
<feature type="active site" description="Charge relay system" evidence="4">
    <location>
        <position position="321"/>
    </location>
</feature>
<evidence type="ECO:0000259" key="6">
    <source>
        <dbReference type="Pfam" id="PF00082"/>
    </source>
</evidence>
<dbReference type="GO" id="GO:0004252">
    <property type="term" value="F:serine-type endopeptidase activity"/>
    <property type="evidence" value="ECO:0007669"/>
    <property type="project" value="UniProtKB-UniRule"/>
</dbReference>
<feature type="domain" description="DUF11" evidence="7">
    <location>
        <begin position="1333"/>
        <end position="1464"/>
    </location>
</feature>
<feature type="compositionally biased region" description="Polar residues" evidence="5">
    <location>
        <begin position="498"/>
        <end position="512"/>
    </location>
</feature>
<dbReference type="GO" id="GO:0006508">
    <property type="term" value="P:proteolysis"/>
    <property type="evidence" value="ECO:0007669"/>
    <property type="project" value="UniProtKB-KW"/>
</dbReference>
<evidence type="ECO:0000313" key="9">
    <source>
        <dbReference type="Proteomes" id="UP000660668"/>
    </source>
</evidence>
<feature type="region of interest" description="Disordered" evidence="5">
    <location>
        <begin position="365"/>
        <end position="385"/>
    </location>
</feature>
<dbReference type="PANTHER" id="PTHR34819:SF3">
    <property type="entry name" value="CELL SURFACE PROTEIN"/>
    <property type="match status" value="1"/>
</dbReference>